<evidence type="ECO:0000256" key="3">
    <source>
        <dbReference type="ARBA" id="ARBA00022679"/>
    </source>
</evidence>
<name>A0A1J8QF61_9AGAM</name>
<evidence type="ECO:0000256" key="5">
    <source>
        <dbReference type="ARBA" id="ARBA00023163"/>
    </source>
</evidence>
<dbReference type="EMBL" id="LVVM01006444">
    <property type="protein sequence ID" value="OJA08058.1"/>
    <property type="molecule type" value="Genomic_DNA"/>
</dbReference>
<dbReference type="SUPFAM" id="SSF64484">
    <property type="entry name" value="beta and beta-prime subunits of DNA dependent RNA-polymerase"/>
    <property type="match status" value="1"/>
</dbReference>
<comment type="caution">
    <text evidence="7">The sequence shown here is derived from an EMBL/GenBank/DDBJ whole genome shotgun (WGS) entry which is preliminary data.</text>
</comment>
<dbReference type="GO" id="GO:0003899">
    <property type="term" value="F:DNA-directed RNA polymerase activity"/>
    <property type="evidence" value="ECO:0007669"/>
    <property type="project" value="UniProtKB-EC"/>
</dbReference>
<keyword evidence="3" id="KW-0808">Transferase</keyword>
<dbReference type="PANTHER" id="PTHR19376:SF37">
    <property type="entry name" value="DNA-DIRECTED RNA POLYMERASE II SUBUNIT RPB1"/>
    <property type="match status" value="1"/>
</dbReference>
<dbReference type="GO" id="GO:0006351">
    <property type="term" value="P:DNA-templated transcription"/>
    <property type="evidence" value="ECO:0007669"/>
    <property type="project" value="InterPro"/>
</dbReference>
<reference evidence="7 8" key="1">
    <citation type="submission" date="2016-03" db="EMBL/GenBank/DDBJ databases">
        <title>Comparative genomics of the ectomycorrhizal sister species Rhizopogon vinicolor and Rhizopogon vesiculosus (Basidiomycota: Boletales) reveals a divergence of the mating type B locus.</title>
        <authorList>
            <person name="Mujic A.B."/>
            <person name="Kuo A."/>
            <person name="Tritt A."/>
            <person name="Lipzen A."/>
            <person name="Chen C."/>
            <person name="Johnson J."/>
            <person name="Sharma A."/>
            <person name="Barry K."/>
            <person name="Grigoriev I.V."/>
            <person name="Spatafora J.W."/>
        </authorList>
    </citation>
    <scope>NUCLEOTIDE SEQUENCE [LARGE SCALE GENOMIC DNA]</scope>
    <source>
        <strain evidence="7 8">AM-OR11-056</strain>
    </source>
</reference>
<evidence type="ECO:0000256" key="4">
    <source>
        <dbReference type="ARBA" id="ARBA00022695"/>
    </source>
</evidence>
<organism evidence="7 8">
    <name type="scientific">Rhizopogon vesiculosus</name>
    <dbReference type="NCBI Taxonomy" id="180088"/>
    <lineage>
        <taxon>Eukaryota</taxon>
        <taxon>Fungi</taxon>
        <taxon>Dikarya</taxon>
        <taxon>Basidiomycota</taxon>
        <taxon>Agaricomycotina</taxon>
        <taxon>Agaricomycetes</taxon>
        <taxon>Agaricomycetidae</taxon>
        <taxon>Boletales</taxon>
        <taxon>Suillineae</taxon>
        <taxon>Rhizopogonaceae</taxon>
        <taxon>Rhizopogon</taxon>
    </lineage>
</organism>
<dbReference type="InterPro" id="IPR007081">
    <property type="entry name" value="RNA_pol_Rpb1_5"/>
</dbReference>
<evidence type="ECO:0000313" key="7">
    <source>
        <dbReference type="EMBL" id="OJA08058.1"/>
    </source>
</evidence>
<dbReference type="EC" id="2.7.7.6" evidence="1"/>
<gene>
    <name evidence="7" type="ORF">AZE42_11646</name>
</gene>
<sequence length="233" mass="25782">MTYIAGSITGSFKIDLFVIWSEVVWERSKKTFLCQLKNMMLNSVSLHGVPGTQRVFLQLHDKVYVDNSGAIKSNKEWVLETDGINLKTVMCINSVDFTCTYSNSCIEVFNVLGIEAAHTAIMRVLCGVIKFDGSYVNYRHLTLLCDLMMHRGSLMESAAFSPNLDSDTSPWCWSTSLYATFPSYNHGRGPMLPTPTLNLTSPGYSPMHAAPAYSPAPLAYSPTSPQWSPSSLA</sequence>
<dbReference type="InterPro" id="IPR045867">
    <property type="entry name" value="DNA-dir_RpoC_beta_prime"/>
</dbReference>
<keyword evidence="8" id="KW-1185">Reference proteome</keyword>
<feature type="domain" description="RNA polymerase Rpb1" evidence="6">
    <location>
        <begin position="43"/>
        <end position="157"/>
    </location>
</feature>
<dbReference type="AlphaFoldDB" id="A0A1J8QF61"/>
<dbReference type="PANTHER" id="PTHR19376">
    <property type="entry name" value="DNA-DIRECTED RNA POLYMERASE"/>
    <property type="match status" value="1"/>
</dbReference>
<dbReference type="Pfam" id="PF04998">
    <property type="entry name" value="RNA_pol_Rpb1_5"/>
    <property type="match status" value="1"/>
</dbReference>
<keyword evidence="5" id="KW-0804">Transcription</keyword>
<evidence type="ECO:0000256" key="2">
    <source>
        <dbReference type="ARBA" id="ARBA00022478"/>
    </source>
</evidence>
<accession>A0A1J8QF61</accession>
<protein>
    <recommendedName>
        <fullName evidence="1">DNA-directed RNA polymerase</fullName>
        <ecNumber evidence="1">2.7.7.6</ecNumber>
    </recommendedName>
</protein>
<evidence type="ECO:0000256" key="1">
    <source>
        <dbReference type="ARBA" id="ARBA00012418"/>
    </source>
</evidence>
<evidence type="ECO:0000313" key="8">
    <source>
        <dbReference type="Proteomes" id="UP000183567"/>
    </source>
</evidence>
<evidence type="ECO:0000259" key="6">
    <source>
        <dbReference type="Pfam" id="PF04998"/>
    </source>
</evidence>
<proteinExistence type="predicted"/>
<keyword evidence="2" id="KW-0240">DNA-directed RNA polymerase</keyword>
<keyword evidence="4" id="KW-0548">Nucleotidyltransferase</keyword>
<dbReference type="GO" id="GO:0005665">
    <property type="term" value="C:RNA polymerase II, core complex"/>
    <property type="evidence" value="ECO:0007669"/>
    <property type="project" value="TreeGrafter"/>
</dbReference>
<dbReference type="STRING" id="180088.A0A1J8QF61"/>
<dbReference type="GO" id="GO:0003677">
    <property type="term" value="F:DNA binding"/>
    <property type="evidence" value="ECO:0007669"/>
    <property type="project" value="InterPro"/>
</dbReference>
<dbReference type="Proteomes" id="UP000183567">
    <property type="component" value="Unassembled WGS sequence"/>
</dbReference>
<dbReference type="OrthoDB" id="2693218at2759"/>